<sequence>MQKNFQKKFVCLAALITVFLFTNVYAETILVYGNVDKPPKQWTEKDGTLKGIWIDIMKAVNSEVKDIQFKIDLQPWKRAYKGGTEGKNALMGLFYNEERGKIFEYSDPVLEEQVVIAVKKGNEFKFENLEDLKGKTIGIYATTSYGIDWEKAVDSGVINVQEDYDNAQRLVRIAAGKLDGGVFNPGAAAVKMFCRQKEELDFNMFSILENPVLSRNSYFVIAKSLNRKDIIEKFNNGLKAVKASGKYQEIIDSYLK</sequence>
<dbReference type="InterPro" id="IPR001638">
    <property type="entry name" value="Solute-binding_3/MltF_N"/>
</dbReference>
<keyword evidence="4" id="KW-1185">Reference proteome</keyword>
<dbReference type="RefSeq" id="WP_207689359.1">
    <property type="nucleotide sequence ID" value="NZ_CP061799.1"/>
</dbReference>
<dbReference type="SMART" id="SM00062">
    <property type="entry name" value="PBPb"/>
    <property type="match status" value="1"/>
</dbReference>
<dbReference type="KEGG" id="dli:dnl_59400"/>
<evidence type="ECO:0000313" key="3">
    <source>
        <dbReference type="EMBL" id="QTA83528.1"/>
    </source>
</evidence>
<organism evidence="3 4">
    <name type="scientific">Desulfonema limicola</name>
    <dbReference type="NCBI Taxonomy" id="45656"/>
    <lineage>
        <taxon>Bacteria</taxon>
        <taxon>Pseudomonadati</taxon>
        <taxon>Thermodesulfobacteriota</taxon>
        <taxon>Desulfobacteria</taxon>
        <taxon>Desulfobacterales</taxon>
        <taxon>Desulfococcaceae</taxon>
        <taxon>Desulfonema</taxon>
    </lineage>
</organism>
<dbReference type="AlphaFoldDB" id="A0A975BDV3"/>
<proteinExistence type="predicted"/>
<evidence type="ECO:0000313" key="4">
    <source>
        <dbReference type="Proteomes" id="UP000663720"/>
    </source>
</evidence>
<dbReference type="PANTHER" id="PTHR38834:SF3">
    <property type="entry name" value="SOLUTE-BINDING PROTEIN FAMILY 3_N-TERMINAL DOMAIN-CONTAINING PROTEIN"/>
    <property type="match status" value="1"/>
</dbReference>
<dbReference type="Proteomes" id="UP000663720">
    <property type="component" value="Chromosome"/>
</dbReference>
<accession>A0A975BDV3</accession>
<name>A0A975BDV3_9BACT</name>
<reference evidence="3" key="1">
    <citation type="journal article" date="2021" name="Microb. Physiol.">
        <title>Proteogenomic Insights into the Physiology of Marine, Sulfate-Reducing, Filamentous Desulfonema limicola and Desulfonema magnum.</title>
        <authorList>
            <person name="Schnaars V."/>
            <person name="Wohlbrand L."/>
            <person name="Scheve S."/>
            <person name="Hinrichs C."/>
            <person name="Reinhardt R."/>
            <person name="Rabus R."/>
        </authorList>
    </citation>
    <scope>NUCLEOTIDE SEQUENCE</scope>
    <source>
        <strain evidence="3">5ac10</strain>
    </source>
</reference>
<feature type="domain" description="Solute-binding protein family 3/N-terminal" evidence="2">
    <location>
        <begin position="28"/>
        <end position="256"/>
    </location>
</feature>
<protein>
    <submittedName>
        <fullName evidence="3">Extracellular solute-binding protein, family 3</fullName>
    </submittedName>
</protein>
<dbReference type="PANTHER" id="PTHR38834">
    <property type="entry name" value="PERIPLASMIC SUBSTRATE BINDING PROTEIN FAMILY 3"/>
    <property type="match status" value="1"/>
</dbReference>
<keyword evidence="1" id="KW-0732">Signal</keyword>
<dbReference type="SUPFAM" id="SSF53850">
    <property type="entry name" value="Periplasmic binding protein-like II"/>
    <property type="match status" value="1"/>
</dbReference>
<dbReference type="EMBL" id="CP061799">
    <property type="protein sequence ID" value="QTA83528.1"/>
    <property type="molecule type" value="Genomic_DNA"/>
</dbReference>
<evidence type="ECO:0000256" key="1">
    <source>
        <dbReference type="SAM" id="SignalP"/>
    </source>
</evidence>
<feature type="signal peptide" evidence="1">
    <location>
        <begin position="1"/>
        <end position="26"/>
    </location>
</feature>
<evidence type="ECO:0000259" key="2">
    <source>
        <dbReference type="SMART" id="SM00062"/>
    </source>
</evidence>
<dbReference type="Gene3D" id="3.40.190.10">
    <property type="entry name" value="Periplasmic binding protein-like II"/>
    <property type="match status" value="2"/>
</dbReference>
<gene>
    <name evidence="3" type="ORF">dnl_59400</name>
</gene>
<feature type="chain" id="PRO_5037616774" evidence="1">
    <location>
        <begin position="27"/>
        <end position="256"/>
    </location>
</feature>
<dbReference type="Pfam" id="PF00497">
    <property type="entry name" value="SBP_bac_3"/>
    <property type="match status" value="1"/>
</dbReference>